<sequence length="150" mass="17451">MEQKERANNVCICGIAEKEQESENLINLVITTMNRNKDHYSTLPGITWYTDESKTEQGTGAGIYSGMRKIELSLPLVRYTSVFQAEVYALLQWARENNFRAYRNKRINILTDSQAALKGLRNHKVTSRLLWECWKELSDLARHNSYIYNT</sequence>
<dbReference type="EMBL" id="JANEYG010000053">
    <property type="protein sequence ID" value="KAJ8915456.1"/>
    <property type="molecule type" value="Genomic_DNA"/>
</dbReference>
<dbReference type="InterPro" id="IPR012337">
    <property type="entry name" value="RNaseH-like_sf"/>
</dbReference>
<dbReference type="PROSITE" id="PS50879">
    <property type="entry name" value="RNASE_H_1"/>
    <property type="match status" value="1"/>
</dbReference>
<dbReference type="GO" id="GO:0003676">
    <property type="term" value="F:nucleic acid binding"/>
    <property type="evidence" value="ECO:0007669"/>
    <property type="project" value="InterPro"/>
</dbReference>
<reference evidence="2 3" key="1">
    <citation type="journal article" date="2023" name="Insect Mol. Biol.">
        <title>Genome sequencing provides insights into the evolution of gene families encoding plant cell wall-degrading enzymes in longhorned beetles.</title>
        <authorList>
            <person name="Shin N.R."/>
            <person name="Okamura Y."/>
            <person name="Kirsch R."/>
            <person name="Pauchet Y."/>
        </authorList>
    </citation>
    <scope>NUCLEOTIDE SEQUENCE [LARGE SCALE GENOMIC DNA]</scope>
    <source>
        <strain evidence="2">EAD_L_NR</strain>
    </source>
</reference>
<organism evidence="2 3">
    <name type="scientific">Exocentrus adspersus</name>
    <dbReference type="NCBI Taxonomy" id="1586481"/>
    <lineage>
        <taxon>Eukaryota</taxon>
        <taxon>Metazoa</taxon>
        <taxon>Ecdysozoa</taxon>
        <taxon>Arthropoda</taxon>
        <taxon>Hexapoda</taxon>
        <taxon>Insecta</taxon>
        <taxon>Pterygota</taxon>
        <taxon>Neoptera</taxon>
        <taxon>Endopterygota</taxon>
        <taxon>Coleoptera</taxon>
        <taxon>Polyphaga</taxon>
        <taxon>Cucujiformia</taxon>
        <taxon>Chrysomeloidea</taxon>
        <taxon>Cerambycidae</taxon>
        <taxon>Lamiinae</taxon>
        <taxon>Acanthocinini</taxon>
        <taxon>Exocentrus</taxon>
    </lineage>
</organism>
<dbReference type="GO" id="GO:0004523">
    <property type="term" value="F:RNA-DNA hybrid ribonuclease activity"/>
    <property type="evidence" value="ECO:0007669"/>
    <property type="project" value="InterPro"/>
</dbReference>
<comment type="caution">
    <text evidence="2">The sequence shown here is derived from an EMBL/GenBank/DDBJ whole genome shotgun (WGS) entry which is preliminary data.</text>
</comment>
<dbReference type="Proteomes" id="UP001159042">
    <property type="component" value="Unassembled WGS sequence"/>
</dbReference>
<proteinExistence type="predicted"/>
<dbReference type="CDD" id="cd09276">
    <property type="entry name" value="Rnase_HI_RT_non_LTR"/>
    <property type="match status" value="1"/>
</dbReference>
<feature type="domain" description="RNase H type-1" evidence="1">
    <location>
        <begin position="42"/>
        <end position="150"/>
    </location>
</feature>
<keyword evidence="3" id="KW-1185">Reference proteome</keyword>
<gene>
    <name evidence="2" type="ORF">NQ315_003219</name>
</gene>
<evidence type="ECO:0000313" key="3">
    <source>
        <dbReference type="Proteomes" id="UP001159042"/>
    </source>
</evidence>
<dbReference type="InterPro" id="IPR002156">
    <property type="entry name" value="RNaseH_domain"/>
</dbReference>
<dbReference type="AlphaFoldDB" id="A0AAV8VNE5"/>
<accession>A0AAV8VNE5</accession>
<name>A0AAV8VNE5_9CUCU</name>
<dbReference type="SUPFAM" id="SSF53098">
    <property type="entry name" value="Ribonuclease H-like"/>
    <property type="match status" value="1"/>
</dbReference>
<evidence type="ECO:0000313" key="2">
    <source>
        <dbReference type="EMBL" id="KAJ8915456.1"/>
    </source>
</evidence>
<protein>
    <recommendedName>
        <fullName evidence="1">RNase H type-1 domain-containing protein</fullName>
    </recommendedName>
</protein>
<dbReference type="InterPro" id="IPR036397">
    <property type="entry name" value="RNaseH_sf"/>
</dbReference>
<dbReference type="Gene3D" id="3.30.420.10">
    <property type="entry name" value="Ribonuclease H-like superfamily/Ribonuclease H"/>
    <property type="match status" value="1"/>
</dbReference>
<evidence type="ECO:0000259" key="1">
    <source>
        <dbReference type="PROSITE" id="PS50879"/>
    </source>
</evidence>